<accession>A0A0A8Z8B5</accession>
<protein>
    <submittedName>
        <fullName evidence="1">Uncharacterized protein</fullName>
    </submittedName>
</protein>
<reference evidence="1" key="2">
    <citation type="journal article" date="2015" name="Data Brief">
        <title>Shoot transcriptome of the giant reed, Arundo donax.</title>
        <authorList>
            <person name="Barrero R.A."/>
            <person name="Guerrero F.D."/>
            <person name="Moolhuijzen P."/>
            <person name="Goolsby J.A."/>
            <person name="Tidwell J."/>
            <person name="Bellgard S.E."/>
            <person name="Bellgard M.I."/>
        </authorList>
    </citation>
    <scope>NUCLEOTIDE SEQUENCE</scope>
    <source>
        <tissue evidence="1">Shoot tissue taken approximately 20 cm above the soil surface</tissue>
    </source>
</reference>
<dbReference type="AlphaFoldDB" id="A0A0A8Z8B5"/>
<proteinExistence type="predicted"/>
<reference evidence="1" key="1">
    <citation type="submission" date="2014-09" db="EMBL/GenBank/DDBJ databases">
        <authorList>
            <person name="Magalhaes I.L.F."/>
            <person name="Oliveira U."/>
            <person name="Santos F.R."/>
            <person name="Vidigal T.H.D.A."/>
            <person name="Brescovit A.D."/>
            <person name="Santos A.J."/>
        </authorList>
    </citation>
    <scope>NUCLEOTIDE SEQUENCE</scope>
    <source>
        <tissue evidence="1">Shoot tissue taken approximately 20 cm above the soil surface</tissue>
    </source>
</reference>
<dbReference type="EMBL" id="GBRH01262281">
    <property type="protein sequence ID" value="JAD35614.1"/>
    <property type="molecule type" value="Transcribed_RNA"/>
</dbReference>
<name>A0A0A8Z8B5_ARUDO</name>
<sequence>MYFSVPYYICRRFLYLRNVVM</sequence>
<evidence type="ECO:0000313" key="1">
    <source>
        <dbReference type="EMBL" id="JAD35614.1"/>
    </source>
</evidence>
<organism evidence="1">
    <name type="scientific">Arundo donax</name>
    <name type="common">Giant reed</name>
    <name type="synonym">Donax arundinaceus</name>
    <dbReference type="NCBI Taxonomy" id="35708"/>
    <lineage>
        <taxon>Eukaryota</taxon>
        <taxon>Viridiplantae</taxon>
        <taxon>Streptophyta</taxon>
        <taxon>Embryophyta</taxon>
        <taxon>Tracheophyta</taxon>
        <taxon>Spermatophyta</taxon>
        <taxon>Magnoliopsida</taxon>
        <taxon>Liliopsida</taxon>
        <taxon>Poales</taxon>
        <taxon>Poaceae</taxon>
        <taxon>PACMAD clade</taxon>
        <taxon>Arundinoideae</taxon>
        <taxon>Arundineae</taxon>
        <taxon>Arundo</taxon>
    </lineage>
</organism>